<dbReference type="Pfam" id="PF06441">
    <property type="entry name" value="EHN"/>
    <property type="match status" value="1"/>
</dbReference>
<accession>A0A0D7BB12</accession>
<dbReference type="PRINTS" id="PR00412">
    <property type="entry name" value="EPOXHYDRLASE"/>
</dbReference>
<dbReference type="Proteomes" id="UP000054007">
    <property type="component" value="Unassembled WGS sequence"/>
</dbReference>
<sequence length="418" mass="47003">MFPPFLLTTIAFGLFTASFSSASPDPTPFQISVPAESIDLLHQKLALTTFPDELVDVDRDYGVPLEDLKRLVSCWKDTFDWRAQEAALNAELPQYTVDIDVDGFDTLNVHFVHQRSSEPNAIPLLFVHGWPGSFLEVRKVLPLLTEGSPSFHVVALSLPGFGFSEAPRRKGFGLPQFAEVGNKLMVALGYDKYVTQGGDWGSLITRSMGFLYGNDSHVVASHTNFPQGIQPDGDEQPYTDIEEARLARTEWYETEGMGYYSEQSTQPQTLGYALADSPAGLLAWIYEKLINWTDNYPWEDDEVLTWVSIYYFSRAGPAASTRVYYEFEKNVDFKKMLYGTRLDVPTGLSHFPKEIRASPDAWYDVLYNVVFSSQHDHGGHFAAHENPQVLVNDVKRMFGTDGPLADVLVQLKTESMHN</sequence>
<keyword evidence="5" id="KW-0732">Signal</keyword>
<evidence type="ECO:0000256" key="3">
    <source>
        <dbReference type="ARBA" id="ARBA00022801"/>
    </source>
</evidence>
<dbReference type="GO" id="GO:0097176">
    <property type="term" value="P:epoxide metabolic process"/>
    <property type="evidence" value="ECO:0007669"/>
    <property type="project" value="TreeGrafter"/>
</dbReference>
<evidence type="ECO:0000259" key="6">
    <source>
        <dbReference type="Pfam" id="PF06441"/>
    </source>
</evidence>
<dbReference type="InterPro" id="IPR000639">
    <property type="entry name" value="Epox_hydrolase-like"/>
</dbReference>
<reference evidence="7 8" key="1">
    <citation type="journal article" date="2015" name="Fungal Genet. Biol.">
        <title>Evolution of novel wood decay mechanisms in Agaricales revealed by the genome sequences of Fistulina hepatica and Cylindrobasidium torrendii.</title>
        <authorList>
            <person name="Floudas D."/>
            <person name="Held B.W."/>
            <person name="Riley R."/>
            <person name="Nagy L.G."/>
            <person name="Koehler G."/>
            <person name="Ransdell A.S."/>
            <person name="Younus H."/>
            <person name="Chow J."/>
            <person name="Chiniquy J."/>
            <person name="Lipzen A."/>
            <person name="Tritt A."/>
            <person name="Sun H."/>
            <person name="Haridas S."/>
            <person name="LaButti K."/>
            <person name="Ohm R.A."/>
            <person name="Kues U."/>
            <person name="Blanchette R.A."/>
            <person name="Grigoriev I.V."/>
            <person name="Minto R.E."/>
            <person name="Hibbett D.S."/>
        </authorList>
    </citation>
    <scope>NUCLEOTIDE SEQUENCE [LARGE SCALE GENOMIC DNA]</scope>
    <source>
        <strain evidence="7 8">FP15055 ss-10</strain>
    </source>
</reference>
<organism evidence="7 8">
    <name type="scientific">Cylindrobasidium torrendii FP15055 ss-10</name>
    <dbReference type="NCBI Taxonomy" id="1314674"/>
    <lineage>
        <taxon>Eukaryota</taxon>
        <taxon>Fungi</taxon>
        <taxon>Dikarya</taxon>
        <taxon>Basidiomycota</taxon>
        <taxon>Agaricomycotina</taxon>
        <taxon>Agaricomycetes</taxon>
        <taxon>Agaricomycetidae</taxon>
        <taxon>Agaricales</taxon>
        <taxon>Marasmiineae</taxon>
        <taxon>Physalacriaceae</taxon>
        <taxon>Cylindrobasidium</taxon>
    </lineage>
</organism>
<dbReference type="EMBL" id="KN880546">
    <property type="protein sequence ID" value="KIY66696.1"/>
    <property type="molecule type" value="Genomic_DNA"/>
</dbReference>
<evidence type="ECO:0000256" key="2">
    <source>
        <dbReference type="ARBA" id="ARBA00022797"/>
    </source>
</evidence>
<evidence type="ECO:0000256" key="1">
    <source>
        <dbReference type="ARBA" id="ARBA00010088"/>
    </source>
</evidence>
<evidence type="ECO:0000256" key="5">
    <source>
        <dbReference type="SAM" id="SignalP"/>
    </source>
</evidence>
<dbReference type="PANTHER" id="PTHR21661:SF35">
    <property type="entry name" value="EPOXIDE HYDROLASE"/>
    <property type="match status" value="1"/>
</dbReference>
<dbReference type="PANTHER" id="PTHR21661">
    <property type="entry name" value="EPOXIDE HYDROLASE 1-RELATED"/>
    <property type="match status" value="1"/>
</dbReference>
<keyword evidence="3 7" id="KW-0378">Hydrolase</keyword>
<dbReference type="GO" id="GO:0004301">
    <property type="term" value="F:epoxide hydrolase activity"/>
    <property type="evidence" value="ECO:0007669"/>
    <property type="project" value="TreeGrafter"/>
</dbReference>
<gene>
    <name evidence="7" type="ORF">CYLTODRAFT_455119</name>
</gene>
<dbReference type="InterPro" id="IPR010497">
    <property type="entry name" value="Epoxide_hydro_N"/>
</dbReference>
<feature type="active site" description="Nucleophile" evidence="4">
    <location>
        <position position="199"/>
    </location>
</feature>
<evidence type="ECO:0000313" key="7">
    <source>
        <dbReference type="EMBL" id="KIY66696.1"/>
    </source>
</evidence>
<feature type="active site" description="Proton donor" evidence="4">
    <location>
        <position position="324"/>
    </location>
</feature>
<feature type="active site" description="Proton acceptor" evidence="4">
    <location>
        <position position="380"/>
    </location>
</feature>
<feature type="signal peptide" evidence="5">
    <location>
        <begin position="1"/>
        <end position="22"/>
    </location>
</feature>
<dbReference type="OrthoDB" id="7130006at2759"/>
<dbReference type="AlphaFoldDB" id="A0A0D7BB12"/>
<feature type="chain" id="PRO_5002317133" evidence="5">
    <location>
        <begin position="23"/>
        <end position="418"/>
    </location>
</feature>
<proteinExistence type="inferred from homology"/>
<dbReference type="InterPro" id="IPR016292">
    <property type="entry name" value="Epoxide_hydrolase"/>
</dbReference>
<name>A0A0D7BB12_9AGAR</name>
<feature type="domain" description="Epoxide hydrolase N-terminal" evidence="6">
    <location>
        <begin position="27"/>
        <end position="137"/>
    </location>
</feature>
<dbReference type="Gene3D" id="3.40.50.1820">
    <property type="entry name" value="alpha/beta hydrolase"/>
    <property type="match status" value="1"/>
</dbReference>
<dbReference type="STRING" id="1314674.A0A0D7BB12"/>
<keyword evidence="8" id="KW-1185">Reference proteome</keyword>
<protein>
    <submittedName>
        <fullName evidence="7">Alpha/beta-hydrolase</fullName>
    </submittedName>
</protein>
<evidence type="ECO:0000313" key="8">
    <source>
        <dbReference type="Proteomes" id="UP000054007"/>
    </source>
</evidence>
<dbReference type="PIRSF" id="PIRSF001112">
    <property type="entry name" value="Epoxide_hydrolase"/>
    <property type="match status" value="1"/>
</dbReference>
<keyword evidence="2" id="KW-0058">Aromatic hydrocarbons catabolism</keyword>
<dbReference type="SUPFAM" id="SSF53474">
    <property type="entry name" value="alpha/beta-Hydrolases"/>
    <property type="match status" value="1"/>
</dbReference>
<dbReference type="InterPro" id="IPR029058">
    <property type="entry name" value="AB_hydrolase_fold"/>
</dbReference>
<evidence type="ECO:0000256" key="4">
    <source>
        <dbReference type="PIRSR" id="PIRSR001112-1"/>
    </source>
</evidence>
<comment type="similarity">
    <text evidence="1">Belongs to the peptidase S33 family.</text>
</comment>